<evidence type="ECO:0000256" key="4">
    <source>
        <dbReference type="SAM" id="MobiDB-lite"/>
    </source>
</evidence>
<feature type="compositionally biased region" description="Polar residues" evidence="4">
    <location>
        <begin position="285"/>
        <end position="295"/>
    </location>
</feature>
<dbReference type="Pfam" id="PF03479">
    <property type="entry name" value="PCC"/>
    <property type="match status" value="1"/>
</dbReference>
<comment type="subcellular location">
    <subcellularLocation>
        <location evidence="1 3">Nucleus</location>
    </subcellularLocation>
</comment>
<dbReference type="PANTHER" id="PTHR31500">
    <property type="entry name" value="AT-HOOK MOTIF NUCLEAR-LOCALIZED PROTEIN 9"/>
    <property type="match status" value="1"/>
</dbReference>
<evidence type="ECO:0000256" key="3">
    <source>
        <dbReference type="RuleBase" id="RU367031"/>
    </source>
</evidence>
<gene>
    <name evidence="7 8" type="primary">LOC120275797</name>
</gene>
<dbReference type="PROSITE" id="PS51742">
    <property type="entry name" value="PPC"/>
    <property type="match status" value="1"/>
</dbReference>
<reference evidence="7 8" key="1">
    <citation type="submission" date="2025-04" db="UniProtKB">
        <authorList>
            <consortium name="RefSeq"/>
        </authorList>
    </citation>
    <scope>IDENTIFICATION</scope>
</reference>
<keyword evidence="3" id="KW-0804">Transcription</keyword>
<comment type="function">
    <text evidence="3">Transcription factor that specifically binds AT-rich DNA sequences related to the nuclear matrix attachment regions (MARs).</text>
</comment>
<feature type="compositionally biased region" description="Polar residues" evidence="4">
    <location>
        <begin position="308"/>
        <end position="333"/>
    </location>
</feature>
<keyword evidence="2 3" id="KW-0539">Nucleus</keyword>
<sequence length="333" mass="34652">MEGVEELAVGSVAATVVEGSGTNHPVAAEVNSEKPSQVEGVAPTQVSAPAQVLAVVPGTWSGVMEGPARKKRGRPRKYGPDGSLLAPYTGDRPVTAKKRSRGRPMDFLKRSQLGFEMESLACSAGTHFTPHVISVAAGEDVTMKIISFSQQGPRAICILSANGVISNVTLRQPDSSGGTLTYEGRFELLSLSGSFMPTDNGGTRSRHGGMSVSLASPDGRVVGGCLAGLLVAASSVQVVVGSFMPGYQMEQKIKRPKYETASVAKPTAAVPISTIDTEDVFGDAQAQQQSSTSPKPTLAASASFRGENWSTSLQSAPDARNSMTDINISLPTG</sequence>
<accession>A0AB40CFU4</accession>
<dbReference type="GeneID" id="120275797"/>
<dbReference type="Proteomes" id="UP001515500">
    <property type="component" value="Chromosome 14"/>
</dbReference>
<dbReference type="GO" id="GO:0003680">
    <property type="term" value="F:minor groove of adenine-thymine-rich DNA binding"/>
    <property type="evidence" value="ECO:0007669"/>
    <property type="project" value="UniProtKB-UniRule"/>
</dbReference>
<protein>
    <recommendedName>
        <fullName evidence="3">AT-hook motif nuclear-localized protein</fullName>
    </recommendedName>
</protein>
<feature type="domain" description="PPC" evidence="5">
    <location>
        <begin position="125"/>
        <end position="267"/>
    </location>
</feature>
<keyword evidence="3" id="KW-0238">DNA-binding</keyword>
<dbReference type="PANTHER" id="PTHR31500:SF96">
    <property type="entry name" value="AT-HOOK MOTIF NUCLEAR-LOCALIZED PROTEIN 7"/>
    <property type="match status" value="1"/>
</dbReference>
<dbReference type="RefSeq" id="XP_039138438.1">
    <property type="nucleotide sequence ID" value="XM_039282504.1"/>
</dbReference>
<feature type="region of interest" description="Disordered" evidence="4">
    <location>
        <begin position="63"/>
        <end position="101"/>
    </location>
</feature>
<feature type="region of interest" description="Disordered" evidence="4">
    <location>
        <begin position="283"/>
        <end position="333"/>
    </location>
</feature>
<evidence type="ECO:0000313" key="7">
    <source>
        <dbReference type="RefSeq" id="XP_039138437.1"/>
    </source>
</evidence>
<dbReference type="Gene3D" id="3.30.1330.80">
    <property type="entry name" value="Hypothetical protein, similar to alpha- acetolactate decarboxylase, domain 2"/>
    <property type="match status" value="1"/>
</dbReference>
<dbReference type="RefSeq" id="XP_039138437.1">
    <property type="nucleotide sequence ID" value="XM_039282503.1"/>
</dbReference>
<keyword evidence="6" id="KW-1185">Reference proteome</keyword>
<name>A0AB40CFU4_DIOCR</name>
<dbReference type="AlphaFoldDB" id="A0AB40CFU4"/>
<dbReference type="CDD" id="cd11378">
    <property type="entry name" value="DUF296"/>
    <property type="match status" value="1"/>
</dbReference>
<comment type="domain">
    <text evidence="3">The PPC domain mediates interactions between AHL proteins.</text>
</comment>
<dbReference type="GO" id="GO:0005634">
    <property type="term" value="C:nucleus"/>
    <property type="evidence" value="ECO:0007669"/>
    <property type="project" value="UniProtKB-SubCell"/>
</dbReference>
<dbReference type="InterPro" id="IPR039605">
    <property type="entry name" value="AHL"/>
</dbReference>
<dbReference type="SUPFAM" id="SSF117856">
    <property type="entry name" value="AF0104/ALDC/Ptd012-like"/>
    <property type="match status" value="1"/>
</dbReference>
<evidence type="ECO:0000256" key="1">
    <source>
        <dbReference type="ARBA" id="ARBA00004123"/>
    </source>
</evidence>
<organism evidence="6 7">
    <name type="scientific">Dioscorea cayennensis subsp. rotundata</name>
    <name type="common">White Guinea yam</name>
    <name type="synonym">Dioscorea rotundata</name>
    <dbReference type="NCBI Taxonomy" id="55577"/>
    <lineage>
        <taxon>Eukaryota</taxon>
        <taxon>Viridiplantae</taxon>
        <taxon>Streptophyta</taxon>
        <taxon>Embryophyta</taxon>
        <taxon>Tracheophyta</taxon>
        <taxon>Spermatophyta</taxon>
        <taxon>Magnoliopsida</taxon>
        <taxon>Liliopsida</taxon>
        <taxon>Dioscoreales</taxon>
        <taxon>Dioscoreaceae</taxon>
        <taxon>Dioscorea</taxon>
    </lineage>
</organism>
<evidence type="ECO:0000313" key="8">
    <source>
        <dbReference type="RefSeq" id="XP_039138438.1"/>
    </source>
</evidence>
<evidence type="ECO:0000256" key="2">
    <source>
        <dbReference type="ARBA" id="ARBA00023242"/>
    </source>
</evidence>
<keyword evidence="3" id="KW-0805">Transcription regulation</keyword>
<evidence type="ECO:0000259" key="5">
    <source>
        <dbReference type="PROSITE" id="PS51742"/>
    </source>
</evidence>
<evidence type="ECO:0000313" key="6">
    <source>
        <dbReference type="Proteomes" id="UP001515500"/>
    </source>
</evidence>
<dbReference type="InterPro" id="IPR005175">
    <property type="entry name" value="PPC_dom"/>
</dbReference>
<proteinExistence type="predicted"/>
<dbReference type="FunFam" id="3.30.1330.80:FF:000003">
    <property type="entry name" value="AT-hook motif nuclear-localized protein 1-like"/>
    <property type="match status" value="1"/>
</dbReference>